<evidence type="ECO:0000259" key="6">
    <source>
        <dbReference type="Pfam" id="PF22780"/>
    </source>
</evidence>
<dbReference type="PANTHER" id="PTHR42887">
    <property type="entry name" value="OS12G0638800 PROTEIN"/>
    <property type="match status" value="1"/>
</dbReference>
<dbReference type="NCBIfam" id="TIGR03862">
    <property type="entry name" value="flavo_PP4765"/>
    <property type="match status" value="1"/>
</dbReference>
<evidence type="ECO:0000256" key="2">
    <source>
        <dbReference type="ARBA" id="ARBA00022630"/>
    </source>
</evidence>
<dbReference type="Proteomes" id="UP000199693">
    <property type="component" value="Unassembled WGS sequence"/>
</dbReference>
<dbReference type="Gene3D" id="2.40.30.10">
    <property type="entry name" value="Translation factors"/>
    <property type="match status" value="1"/>
</dbReference>
<dbReference type="AlphaFoldDB" id="A0A239EGB6"/>
<dbReference type="InterPro" id="IPR036188">
    <property type="entry name" value="FAD/NAD-bd_sf"/>
</dbReference>
<feature type="domain" description="RsdA/BaiN/AoA(So)-like Rossmann fold-like" evidence="5">
    <location>
        <begin position="22"/>
        <end position="413"/>
    </location>
</feature>
<reference evidence="7 10" key="1">
    <citation type="submission" date="2016-10" db="EMBL/GenBank/DDBJ databases">
        <authorList>
            <person name="de Groot N.N."/>
        </authorList>
    </citation>
    <scope>NUCLEOTIDE SEQUENCE [LARGE SCALE GENOMIC DNA]</scope>
    <source>
        <strain evidence="7 10">CCM 7361</strain>
    </source>
</reference>
<organism evidence="7 10">
    <name type="scientific">Pseudomonas delhiensis</name>
    <dbReference type="NCBI Taxonomy" id="366289"/>
    <lineage>
        <taxon>Bacteria</taxon>
        <taxon>Pseudomonadati</taxon>
        <taxon>Pseudomonadota</taxon>
        <taxon>Gammaproteobacteria</taxon>
        <taxon>Pseudomonadales</taxon>
        <taxon>Pseudomonadaceae</taxon>
        <taxon>Pseudomonas</taxon>
    </lineage>
</organism>
<evidence type="ECO:0000256" key="4">
    <source>
        <dbReference type="SAM" id="MobiDB-lite"/>
    </source>
</evidence>
<proteinExistence type="predicted"/>
<dbReference type="SUPFAM" id="SSF160996">
    <property type="entry name" value="HI0933 insert domain-like"/>
    <property type="match status" value="1"/>
</dbReference>
<feature type="domain" description="RsdA/BaiN/AoA(So)-like insert" evidence="6">
    <location>
        <begin position="209"/>
        <end position="362"/>
    </location>
</feature>
<feature type="region of interest" description="Disordered" evidence="4">
    <location>
        <begin position="1"/>
        <end position="22"/>
    </location>
</feature>
<evidence type="ECO:0000259" key="5">
    <source>
        <dbReference type="Pfam" id="PF03486"/>
    </source>
</evidence>
<dbReference type="EMBL" id="FZPC01000001">
    <property type="protein sequence ID" value="SNS42944.1"/>
    <property type="molecule type" value="Genomic_DNA"/>
</dbReference>
<sequence>MRALSTDHAQPMTSSSPSSSRSAIVIGGGPAGLMAAEVLAGAGVRVALYDAMPSVGRKFLLAGVGGMNITHSEAHEAFVGRYGSRRGEVGALLADFDGQALREWIHGLGITTFVGTSGRVFPTDMKAAPLLRAWLKRLREKGVVIHTRSRWQGWDDQGRLLIDGPAGREALRADATVLALGGGSWQRLGSDGAWVPLLQARGVEVAPLRPSNCGFEVEAWSEFFRDKFAGAPVKPVALGLDGEAPRQGEFVVTAGGIEGSLVYALSAAIRERIARDGSATLYLDLLPGRSAEQVAKALAQPRGSKSMANHLRGRLGLDGVRAGLLRELSTAADYAEPQRLAALIKALPLRVVRARPLDEAISSAGGVTFEAVDKQLMLDALPGVFCAGEMLDWEAPTGGYLLTACFASGRAAGLGALRWLKLEP</sequence>
<dbReference type="InterPro" id="IPR055178">
    <property type="entry name" value="RsdA/BaiN/AoA(So)-like_dom"/>
</dbReference>
<evidence type="ECO:0000313" key="7">
    <source>
        <dbReference type="EMBL" id="SDL09889.1"/>
    </source>
</evidence>
<dbReference type="PANTHER" id="PTHR42887:SF1">
    <property type="entry name" value="BLR3961 PROTEIN"/>
    <property type="match status" value="1"/>
</dbReference>
<dbReference type="InterPro" id="IPR023166">
    <property type="entry name" value="BaiN-like_dom_sf"/>
</dbReference>
<evidence type="ECO:0000313" key="10">
    <source>
        <dbReference type="Proteomes" id="UP000199693"/>
    </source>
</evidence>
<name>A0A239EGB6_9PSED</name>
<reference evidence="8 9" key="2">
    <citation type="submission" date="2017-06" db="EMBL/GenBank/DDBJ databases">
        <authorList>
            <person name="Varghese N."/>
            <person name="Submissions S."/>
        </authorList>
    </citation>
    <scope>NUCLEOTIDE SEQUENCE [LARGE SCALE GENOMIC DNA]</scope>
    <source>
        <strain evidence="8 9">RLD-1</strain>
    </source>
</reference>
<keyword evidence="3" id="KW-0274">FAD</keyword>
<gene>
    <name evidence="7" type="ORF">SAMN05216189_10706</name>
    <name evidence="8" type="ORF">SAMN06295949_101376</name>
</gene>
<dbReference type="Gene3D" id="1.10.8.260">
    <property type="entry name" value="HI0933 insert domain-like"/>
    <property type="match status" value="1"/>
</dbReference>
<keyword evidence="2" id="KW-0285">Flavoprotein</keyword>
<dbReference type="InterPro" id="IPR004792">
    <property type="entry name" value="BaiN-like"/>
</dbReference>
<comment type="cofactor">
    <cofactor evidence="1">
        <name>FAD</name>
        <dbReference type="ChEBI" id="CHEBI:57692"/>
    </cofactor>
</comment>
<protein>
    <recommendedName>
        <fullName evidence="11">TIGR03862 family flavoprotein</fullName>
    </recommendedName>
</protein>
<evidence type="ECO:0000313" key="8">
    <source>
        <dbReference type="EMBL" id="SNS42944.1"/>
    </source>
</evidence>
<evidence type="ECO:0000313" key="9">
    <source>
        <dbReference type="Proteomes" id="UP000198309"/>
    </source>
</evidence>
<dbReference type="Proteomes" id="UP000198309">
    <property type="component" value="Unassembled WGS sequence"/>
</dbReference>
<dbReference type="EMBL" id="FNEC01000070">
    <property type="protein sequence ID" value="SDL09889.1"/>
    <property type="molecule type" value="Genomic_DNA"/>
</dbReference>
<evidence type="ECO:0008006" key="11">
    <source>
        <dbReference type="Google" id="ProtNLM"/>
    </source>
</evidence>
<evidence type="ECO:0000256" key="3">
    <source>
        <dbReference type="ARBA" id="ARBA00022827"/>
    </source>
</evidence>
<dbReference type="Gene3D" id="3.50.50.60">
    <property type="entry name" value="FAD/NAD(P)-binding domain"/>
    <property type="match status" value="1"/>
</dbReference>
<dbReference type="SUPFAM" id="SSF51905">
    <property type="entry name" value="FAD/NAD(P)-binding domain"/>
    <property type="match status" value="1"/>
</dbReference>
<keyword evidence="9" id="KW-1185">Reference proteome</keyword>
<dbReference type="Pfam" id="PF22780">
    <property type="entry name" value="HI0933_like_1st"/>
    <property type="match status" value="1"/>
</dbReference>
<evidence type="ECO:0000256" key="1">
    <source>
        <dbReference type="ARBA" id="ARBA00001974"/>
    </source>
</evidence>
<dbReference type="InterPro" id="IPR022460">
    <property type="entry name" value="Flavoprotein_PP4765"/>
</dbReference>
<dbReference type="NCBIfam" id="TIGR00275">
    <property type="entry name" value="aminoacetone oxidase family FAD-binding enzyme"/>
    <property type="match status" value="1"/>
</dbReference>
<accession>A0A239EGB6</accession>
<dbReference type="InterPro" id="IPR057661">
    <property type="entry name" value="RsdA/BaiN/AoA(So)_Rossmann"/>
</dbReference>
<dbReference type="Pfam" id="PF03486">
    <property type="entry name" value="HI0933_like"/>
    <property type="match status" value="1"/>
</dbReference>